<dbReference type="InParanoid" id="I7M2Z6"/>
<organism evidence="3 4">
    <name type="scientific">Tetrahymena thermophila (strain SB210)</name>
    <dbReference type="NCBI Taxonomy" id="312017"/>
    <lineage>
        <taxon>Eukaryota</taxon>
        <taxon>Sar</taxon>
        <taxon>Alveolata</taxon>
        <taxon>Ciliophora</taxon>
        <taxon>Intramacronucleata</taxon>
        <taxon>Oligohymenophorea</taxon>
        <taxon>Hymenostomatida</taxon>
        <taxon>Tetrahymenina</taxon>
        <taxon>Tetrahymenidae</taxon>
        <taxon>Tetrahymena</taxon>
    </lineage>
</organism>
<proteinExistence type="predicted"/>
<evidence type="ECO:0000256" key="2">
    <source>
        <dbReference type="SAM" id="MobiDB-lite"/>
    </source>
</evidence>
<evidence type="ECO:0000313" key="4">
    <source>
        <dbReference type="Proteomes" id="UP000009168"/>
    </source>
</evidence>
<keyword evidence="1" id="KW-0175">Coiled coil</keyword>
<dbReference type="RefSeq" id="XP_001022014.2">
    <property type="nucleotide sequence ID" value="XM_001022014.2"/>
</dbReference>
<dbReference type="KEGG" id="tet:TTHERM_00564150"/>
<evidence type="ECO:0000256" key="1">
    <source>
        <dbReference type="SAM" id="Coils"/>
    </source>
</evidence>
<feature type="region of interest" description="Disordered" evidence="2">
    <location>
        <begin position="580"/>
        <end position="625"/>
    </location>
</feature>
<feature type="compositionally biased region" description="Basic and acidic residues" evidence="2">
    <location>
        <begin position="588"/>
        <end position="605"/>
    </location>
</feature>
<sequence length="748" mass="88185">MINHHTSFESQMGKLQDLNHKIQDIVKQPFTERRMQENIETDEKIELQIALKQILEYEHMLLNCSQNFEMINEAFKEEFEKMDAQVEELIQEKERELQSYATRCEQLQEANNELSQKNFSIVSNLEQLEEELNRQKEQQRKLELQICQLNESHNENTVQIRERQATVQQLQEENQQQTQQQQRILYKQKTEIIDLQEKYEDLLRQMEDNSKQYADSLKEIDNLKNKNSQLKEMNQHLKDEIIKILEEKELLFSSDNLDKDQNAYNSMQNGEEGNEVQTLSLPKTAQKEQNQNGSILDSFKNQFSTIYGDLMSDYNKEKHPKSSRLQHIHITNQANHEVSKFQSAESNRSHIFNIGNQLSQIKKEESFFEGFNPNTQRSTDSQMSFNIVQNFLRDNNANLENNNEQEIYEKVNLSQKNSKSSQLSIRSSFESPRIQQIIVPQQSQNKSQSSIPSQQEYLDNNLKSRNLNDQDNQEQDQIYQNEIKLDKYSAKLHKGHQRYLSAIPTSKSNSFNESEDETGNVEKIKNHSILNSNIVENQETQIKKLDAETQTKINQGNNKINMQIQTDNVQVDNSETQTSIIYSQNKDVQTEKEANEELKNEKNSSQDKSNQNQQQNKNKTNNESENNCQKCVYAQDPYYVFYILICQTAKMNSKYKDDVIDFDIKQFYQEIKEIIPINQVYHLSTYFILHIHQVFFYLLNEIVVLMGQQQVNRIEKLVYEKMIKDYLKNNLSLQDIHSLILLIVIKIV</sequence>
<name>I7M2Z6_TETTS</name>
<dbReference type="AlphaFoldDB" id="I7M2Z6"/>
<dbReference type="STRING" id="312017.I7M2Z6"/>
<dbReference type="GeneID" id="7836017"/>
<dbReference type="Proteomes" id="UP000009168">
    <property type="component" value="Unassembled WGS sequence"/>
</dbReference>
<evidence type="ECO:0000313" key="3">
    <source>
        <dbReference type="EMBL" id="EAS01769.2"/>
    </source>
</evidence>
<reference evidence="4" key="1">
    <citation type="journal article" date="2006" name="PLoS Biol.">
        <title>Macronuclear genome sequence of the ciliate Tetrahymena thermophila, a model eukaryote.</title>
        <authorList>
            <person name="Eisen J.A."/>
            <person name="Coyne R.S."/>
            <person name="Wu M."/>
            <person name="Wu D."/>
            <person name="Thiagarajan M."/>
            <person name="Wortman J.R."/>
            <person name="Badger J.H."/>
            <person name="Ren Q."/>
            <person name="Amedeo P."/>
            <person name="Jones K.M."/>
            <person name="Tallon L.J."/>
            <person name="Delcher A.L."/>
            <person name="Salzberg S.L."/>
            <person name="Silva J.C."/>
            <person name="Haas B.J."/>
            <person name="Majoros W.H."/>
            <person name="Farzad M."/>
            <person name="Carlton J.M."/>
            <person name="Smith R.K. Jr."/>
            <person name="Garg J."/>
            <person name="Pearlman R.E."/>
            <person name="Karrer K.M."/>
            <person name="Sun L."/>
            <person name="Manning G."/>
            <person name="Elde N.C."/>
            <person name="Turkewitz A.P."/>
            <person name="Asai D.J."/>
            <person name="Wilkes D.E."/>
            <person name="Wang Y."/>
            <person name="Cai H."/>
            <person name="Collins K."/>
            <person name="Stewart B.A."/>
            <person name="Lee S.R."/>
            <person name="Wilamowska K."/>
            <person name="Weinberg Z."/>
            <person name="Ruzzo W.L."/>
            <person name="Wloga D."/>
            <person name="Gaertig J."/>
            <person name="Frankel J."/>
            <person name="Tsao C.-C."/>
            <person name="Gorovsky M.A."/>
            <person name="Keeling P.J."/>
            <person name="Waller R.F."/>
            <person name="Patron N.J."/>
            <person name="Cherry J.M."/>
            <person name="Stover N.A."/>
            <person name="Krieger C.J."/>
            <person name="del Toro C."/>
            <person name="Ryder H.F."/>
            <person name="Williamson S.C."/>
            <person name="Barbeau R.A."/>
            <person name="Hamilton E.P."/>
            <person name="Orias E."/>
        </authorList>
    </citation>
    <scope>NUCLEOTIDE SEQUENCE [LARGE SCALE GENOMIC DNA]</scope>
    <source>
        <strain evidence="4">SB210</strain>
    </source>
</reference>
<feature type="coiled-coil region" evidence="1">
    <location>
        <begin position="72"/>
        <end position="247"/>
    </location>
</feature>
<gene>
    <name evidence="3" type="ORF">TTHERM_00564150</name>
</gene>
<dbReference type="EMBL" id="GG662556">
    <property type="protein sequence ID" value="EAS01769.2"/>
    <property type="molecule type" value="Genomic_DNA"/>
</dbReference>
<protein>
    <submittedName>
        <fullName evidence="3">Uncharacterized protein</fullName>
    </submittedName>
</protein>
<feature type="compositionally biased region" description="Low complexity" evidence="2">
    <location>
        <begin position="606"/>
        <end position="625"/>
    </location>
</feature>
<accession>I7M2Z6</accession>
<keyword evidence="4" id="KW-1185">Reference proteome</keyword>